<dbReference type="AlphaFoldDB" id="A0A4P9WQG5"/>
<reference evidence="2" key="1">
    <citation type="journal article" date="2018" name="Nat. Microbiol.">
        <title>Leveraging single-cell genomics to expand the fungal tree of life.</title>
        <authorList>
            <person name="Ahrendt S.R."/>
            <person name="Quandt C.A."/>
            <person name="Ciobanu D."/>
            <person name="Clum A."/>
            <person name="Salamov A."/>
            <person name="Andreopoulos B."/>
            <person name="Cheng J.F."/>
            <person name="Woyke T."/>
            <person name="Pelin A."/>
            <person name="Henrissat B."/>
            <person name="Reynolds N.K."/>
            <person name="Benny G.L."/>
            <person name="Smith M.E."/>
            <person name="James T.Y."/>
            <person name="Grigoriev I.V."/>
        </authorList>
    </citation>
    <scope>NUCLEOTIDE SEQUENCE [LARGE SCALE GENOMIC DNA]</scope>
</reference>
<protein>
    <submittedName>
        <fullName evidence="1">Uncharacterized protein</fullName>
    </submittedName>
</protein>
<dbReference type="OrthoDB" id="2986975at2759"/>
<gene>
    <name evidence="1" type="ORF">BDK51DRAFT_44655</name>
</gene>
<name>A0A4P9WQG5_9FUNG</name>
<accession>A0A4P9WQG5</accession>
<proteinExistence type="predicted"/>
<dbReference type="Proteomes" id="UP000269721">
    <property type="component" value="Unassembled WGS sequence"/>
</dbReference>
<evidence type="ECO:0000313" key="2">
    <source>
        <dbReference type="Proteomes" id="UP000269721"/>
    </source>
</evidence>
<sequence>MPFIYMENNLGRNIGLTDGTEVFAERIICDAPEPLLPTAAGVDHTLKYLPQALVMHAPSLEIMDENLKRRRLKLQGLEKSMILLIPWSTTFRVKTKSPIESNNTITIRRTGYQIIPALPMTSHKSQGKSMQEAILDLSIPRGPFDTNCTYIELERTHKPDGIAILRNMDPEMLDLLTAKEVDIPSVRSSRLDVGVSRV</sequence>
<evidence type="ECO:0000313" key="1">
    <source>
        <dbReference type="EMBL" id="RKO93116.1"/>
    </source>
</evidence>
<dbReference type="EMBL" id="KZ994366">
    <property type="protein sequence ID" value="RKO93116.1"/>
    <property type="molecule type" value="Genomic_DNA"/>
</dbReference>
<keyword evidence="2" id="KW-1185">Reference proteome</keyword>
<organism evidence="1 2">
    <name type="scientific">Blyttiomyces helicus</name>
    <dbReference type="NCBI Taxonomy" id="388810"/>
    <lineage>
        <taxon>Eukaryota</taxon>
        <taxon>Fungi</taxon>
        <taxon>Fungi incertae sedis</taxon>
        <taxon>Chytridiomycota</taxon>
        <taxon>Chytridiomycota incertae sedis</taxon>
        <taxon>Chytridiomycetes</taxon>
        <taxon>Chytridiomycetes incertae sedis</taxon>
        <taxon>Blyttiomyces</taxon>
    </lineage>
</organism>